<protein>
    <submittedName>
        <fullName evidence="2">Uncharacterized protein</fullName>
    </submittedName>
</protein>
<keyword evidence="3" id="KW-1185">Reference proteome</keyword>
<evidence type="ECO:0000256" key="1">
    <source>
        <dbReference type="SAM" id="MobiDB-lite"/>
    </source>
</evidence>
<feature type="compositionally biased region" description="Polar residues" evidence="1">
    <location>
        <begin position="1"/>
        <end position="14"/>
    </location>
</feature>
<evidence type="ECO:0000313" key="3">
    <source>
        <dbReference type="Proteomes" id="UP000800040"/>
    </source>
</evidence>
<evidence type="ECO:0000313" key="2">
    <source>
        <dbReference type="EMBL" id="KAF1829282.1"/>
    </source>
</evidence>
<dbReference type="EMBL" id="ML975453">
    <property type="protein sequence ID" value="KAF1829282.1"/>
    <property type="molecule type" value="Genomic_DNA"/>
</dbReference>
<reference evidence="2" key="1">
    <citation type="submission" date="2020-01" db="EMBL/GenBank/DDBJ databases">
        <authorList>
            <consortium name="DOE Joint Genome Institute"/>
            <person name="Haridas S."/>
            <person name="Albert R."/>
            <person name="Binder M."/>
            <person name="Bloem J."/>
            <person name="Labutti K."/>
            <person name="Salamov A."/>
            <person name="Andreopoulos B."/>
            <person name="Baker S.E."/>
            <person name="Barry K."/>
            <person name="Bills G."/>
            <person name="Bluhm B.H."/>
            <person name="Cannon C."/>
            <person name="Castanera R."/>
            <person name="Culley D.E."/>
            <person name="Daum C."/>
            <person name="Ezra D."/>
            <person name="Gonzalez J.B."/>
            <person name="Henrissat B."/>
            <person name="Kuo A."/>
            <person name="Liang C."/>
            <person name="Lipzen A."/>
            <person name="Lutzoni F."/>
            <person name="Magnuson J."/>
            <person name="Mondo S."/>
            <person name="Nolan M."/>
            <person name="Ohm R."/>
            <person name="Pangilinan J."/>
            <person name="Park H.-J."/>
            <person name="Ramirez L."/>
            <person name="Alfaro M."/>
            <person name="Sun H."/>
            <person name="Tritt A."/>
            <person name="Yoshinaga Y."/>
            <person name="Zwiers L.-H."/>
            <person name="Turgeon B.G."/>
            <person name="Goodwin S.B."/>
            <person name="Spatafora J.W."/>
            <person name="Crous P.W."/>
            <person name="Grigoriev I.V."/>
        </authorList>
    </citation>
    <scope>NUCLEOTIDE SEQUENCE</scope>
    <source>
        <strain evidence="2">P77</strain>
    </source>
</reference>
<feature type="region of interest" description="Disordered" evidence="1">
    <location>
        <begin position="1"/>
        <end position="33"/>
    </location>
</feature>
<proteinExistence type="predicted"/>
<accession>A0A6A5K4N6</accession>
<gene>
    <name evidence="2" type="ORF">BDW02DRAFT_175848</name>
</gene>
<organism evidence="2 3">
    <name type="scientific">Decorospora gaudefroyi</name>
    <dbReference type="NCBI Taxonomy" id="184978"/>
    <lineage>
        <taxon>Eukaryota</taxon>
        <taxon>Fungi</taxon>
        <taxon>Dikarya</taxon>
        <taxon>Ascomycota</taxon>
        <taxon>Pezizomycotina</taxon>
        <taxon>Dothideomycetes</taxon>
        <taxon>Pleosporomycetidae</taxon>
        <taxon>Pleosporales</taxon>
        <taxon>Pleosporineae</taxon>
        <taxon>Pleosporaceae</taxon>
        <taxon>Decorospora</taxon>
    </lineage>
</organism>
<sequence length="166" mass="18271">MFNRTHISPRQTSYPLHRRPQPHGLERPHASESADDSMILGTPCSIHAGIWYVGRRFATLARWSVSQLPSTAEVAQRDQLLCMRTIIRSGSVGAVCPMRCSCIPLAYEALPLLSSQGTSCILSSCLSCGVVPGGEYANRAVSFLCLFSFFYIDLDSSVLSRRCSVR</sequence>
<dbReference type="AlphaFoldDB" id="A0A6A5K4N6"/>
<dbReference type="Proteomes" id="UP000800040">
    <property type="component" value="Unassembled WGS sequence"/>
</dbReference>
<name>A0A6A5K4N6_9PLEO</name>